<sequence>MSPYEEHSRIPQAAQNKKYLSFKEWITNESKQDTHEI</sequence>
<reference evidence="1 2" key="1">
    <citation type="submission" date="2015-01" db="EMBL/GenBank/DDBJ databases">
        <title>Genome Assembly of Bacillus badius MTCC 1458.</title>
        <authorList>
            <person name="Verma A."/>
            <person name="Khatri I."/>
            <person name="Mual P."/>
            <person name="Subramanian S."/>
            <person name="Krishnamurthi S."/>
        </authorList>
    </citation>
    <scope>NUCLEOTIDE SEQUENCE [LARGE SCALE GENOMIC DNA]</scope>
    <source>
        <strain evidence="1 2">MTCC 1458</strain>
    </source>
</reference>
<accession>A0ABR5B1H0</accession>
<evidence type="ECO:0000313" key="1">
    <source>
        <dbReference type="EMBL" id="KIL80343.1"/>
    </source>
</evidence>
<dbReference type="Proteomes" id="UP000031982">
    <property type="component" value="Unassembled WGS sequence"/>
</dbReference>
<keyword evidence="2" id="KW-1185">Reference proteome</keyword>
<organism evidence="1 2">
    <name type="scientific">Bacillus badius</name>
    <dbReference type="NCBI Taxonomy" id="1455"/>
    <lineage>
        <taxon>Bacteria</taxon>
        <taxon>Bacillati</taxon>
        <taxon>Bacillota</taxon>
        <taxon>Bacilli</taxon>
        <taxon>Bacillales</taxon>
        <taxon>Bacillaceae</taxon>
        <taxon>Pseudobacillus</taxon>
    </lineage>
</organism>
<gene>
    <name evidence="1" type="ORF">SD77_0191</name>
</gene>
<evidence type="ECO:0000313" key="2">
    <source>
        <dbReference type="Proteomes" id="UP000031982"/>
    </source>
</evidence>
<proteinExistence type="predicted"/>
<dbReference type="EMBL" id="JXLP01000001">
    <property type="protein sequence ID" value="KIL80343.1"/>
    <property type="molecule type" value="Genomic_DNA"/>
</dbReference>
<name>A0ABR5B1H0_BACBA</name>
<comment type="caution">
    <text evidence="1">The sequence shown here is derived from an EMBL/GenBank/DDBJ whole genome shotgun (WGS) entry which is preliminary data.</text>
</comment>
<protein>
    <submittedName>
        <fullName evidence="1">Uncharacterized protein</fullName>
    </submittedName>
</protein>